<dbReference type="Proteomes" id="UP001465755">
    <property type="component" value="Unassembled WGS sequence"/>
</dbReference>
<dbReference type="SUPFAM" id="SSF81301">
    <property type="entry name" value="Nucleotidyltransferase"/>
    <property type="match status" value="1"/>
</dbReference>
<dbReference type="GO" id="GO:0017148">
    <property type="term" value="P:negative regulation of translation"/>
    <property type="evidence" value="ECO:0007669"/>
    <property type="project" value="TreeGrafter"/>
</dbReference>
<accession>A0AAW1NRA9</accession>
<dbReference type="PANTHER" id="PTHR21043">
    <property type="entry name" value="IOJAP SUPERFAMILY ORTHOLOG"/>
    <property type="match status" value="1"/>
</dbReference>
<dbReference type="Gene3D" id="3.30.460.10">
    <property type="entry name" value="Beta Polymerase, domain 2"/>
    <property type="match status" value="1"/>
</dbReference>
<organism evidence="3 4">
    <name type="scientific">Symbiochloris irregularis</name>
    <dbReference type="NCBI Taxonomy" id="706552"/>
    <lineage>
        <taxon>Eukaryota</taxon>
        <taxon>Viridiplantae</taxon>
        <taxon>Chlorophyta</taxon>
        <taxon>core chlorophytes</taxon>
        <taxon>Trebouxiophyceae</taxon>
        <taxon>Trebouxiales</taxon>
        <taxon>Trebouxiaceae</taxon>
        <taxon>Symbiochloris</taxon>
    </lineage>
</organism>
<dbReference type="InterPro" id="IPR043519">
    <property type="entry name" value="NT_sf"/>
</dbReference>
<comment type="caution">
    <text evidence="3">The sequence shown here is derived from an EMBL/GenBank/DDBJ whole genome shotgun (WGS) entry which is preliminary data.</text>
</comment>
<dbReference type="InterPro" id="IPR004394">
    <property type="entry name" value="Iojap/RsfS/C7orf30"/>
</dbReference>
<evidence type="ECO:0000313" key="4">
    <source>
        <dbReference type="Proteomes" id="UP001465755"/>
    </source>
</evidence>
<dbReference type="PANTHER" id="PTHR21043:SF2">
    <property type="entry name" value="PROTEIN IOJAP, CHLOROPLASTIC"/>
    <property type="match status" value="1"/>
</dbReference>
<keyword evidence="4" id="KW-1185">Reference proteome</keyword>
<gene>
    <name evidence="3" type="ORF">WJX73_002789</name>
</gene>
<reference evidence="3 4" key="1">
    <citation type="journal article" date="2024" name="Nat. Commun.">
        <title>Phylogenomics reveals the evolutionary origins of lichenization in chlorophyte algae.</title>
        <authorList>
            <person name="Puginier C."/>
            <person name="Libourel C."/>
            <person name="Otte J."/>
            <person name="Skaloud P."/>
            <person name="Haon M."/>
            <person name="Grisel S."/>
            <person name="Petersen M."/>
            <person name="Berrin J.G."/>
            <person name="Delaux P.M."/>
            <person name="Dal Grande F."/>
            <person name="Keller J."/>
        </authorList>
    </citation>
    <scope>NUCLEOTIDE SEQUENCE [LARGE SCALE GENOMIC DNA]</scope>
    <source>
        <strain evidence="3 4">SAG 2036</strain>
    </source>
</reference>
<evidence type="ECO:0000313" key="3">
    <source>
        <dbReference type="EMBL" id="KAK9795949.1"/>
    </source>
</evidence>
<comment type="similarity">
    <text evidence="1">Belongs to the Iojap/RsfS family.</text>
</comment>
<evidence type="ECO:0000256" key="1">
    <source>
        <dbReference type="ARBA" id="ARBA00010574"/>
    </source>
</evidence>
<sequence>MPSTALQLNKVRVCPSSATVGLATGLPHSVRPCQARRQPCRDVSLCSVSADTAQQWWDEDVTEEEADLDAADIEGLGELPDGLEVQGLERLQETLESEFPLSLSEDDAESPKAEQAAKQDFDRRPSASAVSRSPWEVLDFGDCVLHVFSAEERAFYNLEGFYEGAPHVDISHLLAGPRPAQSSSVAIPGIPGAAHSSAWSIKQPL</sequence>
<protein>
    <submittedName>
        <fullName evidence="3">Uncharacterized protein</fullName>
    </submittedName>
</protein>
<feature type="region of interest" description="Disordered" evidence="2">
    <location>
        <begin position="99"/>
        <end position="125"/>
    </location>
</feature>
<dbReference type="GO" id="GO:0090071">
    <property type="term" value="P:negative regulation of ribosome biogenesis"/>
    <property type="evidence" value="ECO:0007669"/>
    <property type="project" value="TreeGrafter"/>
</dbReference>
<dbReference type="AlphaFoldDB" id="A0AAW1NRA9"/>
<dbReference type="GO" id="GO:0043023">
    <property type="term" value="F:ribosomal large subunit binding"/>
    <property type="evidence" value="ECO:0007669"/>
    <property type="project" value="TreeGrafter"/>
</dbReference>
<evidence type="ECO:0000256" key="2">
    <source>
        <dbReference type="SAM" id="MobiDB-lite"/>
    </source>
</evidence>
<dbReference type="Pfam" id="PF02410">
    <property type="entry name" value="RsfS"/>
    <property type="match status" value="1"/>
</dbReference>
<proteinExistence type="inferred from homology"/>
<dbReference type="EMBL" id="JALJOQ010000120">
    <property type="protein sequence ID" value="KAK9795949.1"/>
    <property type="molecule type" value="Genomic_DNA"/>
</dbReference>
<feature type="compositionally biased region" description="Basic and acidic residues" evidence="2">
    <location>
        <begin position="109"/>
        <end position="125"/>
    </location>
</feature>
<name>A0AAW1NRA9_9CHLO</name>